<name>A0A2S1PD00_9CAUD</name>
<reference evidence="2" key="1">
    <citation type="submission" date="2018-03" db="EMBL/GenBank/DDBJ databases">
        <authorList>
            <person name="Keele B.F."/>
        </authorList>
    </citation>
    <scope>NUCLEOTIDE SEQUENCE [LARGE SCALE GENOMIC DNA]</scope>
</reference>
<gene>
    <name evidence="1" type="primary">41</name>
    <name evidence="1" type="ORF">SEA_TCHEN_41</name>
</gene>
<dbReference type="GeneID" id="55608200"/>
<organism evidence="1 2">
    <name type="scientific">Mycobacterium phage TChen</name>
    <dbReference type="NCBI Taxonomy" id="2163598"/>
    <lineage>
        <taxon>Viruses</taxon>
        <taxon>Duplodnaviria</taxon>
        <taxon>Heunggongvirae</taxon>
        <taxon>Uroviricota</taxon>
        <taxon>Caudoviricetes</taxon>
        <taxon>Gracegardnervirinae</taxon>
        <taxon>Thetabobvirus</taxon>
        <taxon>Thetabobvirus tchen</taxon>
        <taxon>Mycobacterium virus TChen</taxon>
    </lineage>
</organism>
<accession>A0A2S1PD00</accession>
<proteinExistence type="predicted"/>
<dbReference type="Proteomes" id="UP000246238">
    <property type="component" value="Segment"/>
</dbReference>
<evidence type="ECO:0000313" key="1">
    <source>
        <dbReference type="EMBL" id="AWH14441.1"/>
    </source>
</evidence>
<dbReference type="KEGG" id="vg:55608200"/>
<evidence type="ECO:0000313" key="2">
    <source>
        <dbReference type="Proteomes" id="UP000246238"/>
    </source>
</evidence>
<dbReference type="RefSeq" id="YP_009837997.1">
    <property type="nucleotide sequence ID" value="NC_048705.1"/>
</dbReference>
<keyword evidence="2" id="KW-1185">Reference proteome</keyword>
<protein>
    <submittedName>
        <fullName evidence="1">Uncharacterized protein</fullName>
    </submittedName>
</protein>
<dbReference type="EMBL" id="MH077585">
    <property type="protein sequence ID" value="AWH14441.1"/>
    <property type="molecule type" value="Genomic_DNA"/>
</dbReference>
<sequence length="71" mass="8094">MVDTVADLIAALQKMPQDAKVRTRPENAKSRRPYPSLGEGYQSSWLYDLSEQYAGFKEAKSRGKTYPVVWI</sequence>